<feature type="domain" description="FAD-binding" evidence="6">
    <location>
        <begin position="12"/>
        <end position="45"/>
    </location>
</feature>
<dbReference type="Pfam" id="PF05199">
    <property type="entry name" value="GMC_oxred_C"/>
    <property type="match status" value="1"/>
</dbReference>
<dbReference type="RefSeq" id="WP_255889401.1">
    <property type="nucleotide sequence ID" value="NZ_JAFMZM010000002.1"/>
</dbReference>
<dbReference type="InterPro" id="IPR002938">
    <property type="entry name" value="FAD-bd"/>
</dbReference>
<comment type="caution">
    <text evidence="8">The sequence shown here is derived from an EMBL/GenBank/DDBJ whole genome shotgun (WGS) entry which is preliminary data.</text>
</comment>
<keyword evidence="3" id="KW-0274">FAD</keyword>
<dbReference type="SUPFAM" id="SSF54373">
    <property type="entry name" value="FAD-linked reductases, C-terminal domain"/>
    <property type="match status" value="1"/>
</dbReference>
<evidence type="ECO:0000256" key="3">
    <source>
        <dbReference type="ARBA" id="ARBA00022827"/>
    </source>
</evidence>
<dbReference type="InterPro" id="IPR007867">
    <property type="entry name" value="GMC_OxRtase_C"/>
</dbReference>
<keyword evidence="9" id="KW-1185">Reference proteome</keyword>
<evidence type="ECO:0000256" key="4">
    <source>
        <dbReference type="ARBA" id="ARBA00023002"/>
    </source>
</evidence>
<proteinExistence type="inferred from homology"/>
<evidence type="ECO:0000259" key="5">
    <source>
        <dbReference type="Pfam" id="PF00732"/>
    </source>
</evidence>
<evidence type="ECO:0000313" key="9">
    <source>
        <dbReference type="Proteomes" id="UP001596524"/>
    </source>
</evidence>
<dbReference type="PANTHER" id="PTHR46056:SF12">
    <property type="entry name" value="LONG-CHAIN-ALCOHOL OXIDASE"/>
    <property type="match status" value="1"/>
</dbReference>
<accession>A0ABW2NB52</accession>
<reference evidence="9" key="1">
    <citation type="journal article" date="2019" name="Int. J. Syst. Evol. Microbiol.">
        <title>The Global Catalogue of Microorganisms (GCM) 10K type strain sequencing project: providing services to taxonomists for standard genome sequencing and annotation.</title>
        <authorList>
            <consortium name="The Broad Institute Genomics Platform"/>
            <consortium name="The Broad Institute Genome Sequencing Center for Infectious Disease"/>
            <person name="Wu L."/>
            <person name="Ma J."/>
        </authorList>
    </citation>
    <scope>NUCLEOTIDE SEQUENCE [LARGE SCALE GENOMIC DNA]</scope>
    <source>
        <strain evidence="9">FCH27</strain>
    </source>
</reference>
<protein>
    <submittedName>
        <fullName evidence="8">GMC family oxidoreductase</fullName>
    </submittedName>
</protein>
<name>A0ABW2NB52_9ACTN</name>
<dbReference type="InterPro" id="IPR036188">
    <property type="entry name" value="FAD/NAD-bd_sf"/>
</dbReference>
<evidence type="ECO:0000259" key="6">
    <source>
        <dbReference type="Pfam" id="PF01494"/>
    </source>
</evidence>
<dbReference type="Proteomes" id="UP001596524">
    <property type="component" value="Unassembled WGS sequence"/>
</dbReference>
<organism evidence="8 9">
    <name type="scientific">Nocardioides astragali</name>
    <dbReference type="NCBI Taxonomy" id="1776736"/>
    <lineage>
        <taxon>Bacteria</taxon>
        <taxon>Bacillati</taxon>
        <taxon>Actinomycetota</taxon>
        <taxon>Actinomycetes</taxon>
        <taxon>Propionibacteriales</taxon>
        <taxon>Nocardioidaceae</taxon>
        <taxon>Nocardioides</taxon>
    </lineage>
</organism>
<gene>
    <name evidence="8" type="ORF">ACFQO6_23475</name>
</gene>
<sequence length="545" mass="58876">MTEIGRPADATQTDVLIIGAGPSGATAARILAESGIRVICLEQGGWVRRTDIPSQKPERDVLIASSWSPDPNVRNNSWDYPCDVVDSDMHPLNYNGVGGSTVLWGAEWPRFVPSDFRVKSLYSVADDWPFTYEEIAPYYDLLSEMVGTSGLAGDPALPPGLEHSMPPVPIGRIGRKAAEGMNKLGWHWWPSSLAINTKSHGDRGACARWATCMSGCPEGAKSSFDVAMWPAALAAGATLVTEARVREITVDKSGLANGATWFDVDGKEHHTRASSVIVCGNGIGTPRLLQLSTSNLFPDGLANSSGLVGKRLMMHPYVGVVGVYEEDMESWLGPFGSVLQSLQFAETDLDRGFARGAKWCANPIPGPMELLMRYSDLPLEQRTGAAGQAIVERALGRSFEWGAEIEDLPDENNTVTLSPDMVDGSGIPAPKLNYRLSQDSVRNMQWNLERMHEAHRAAGAIETKEIPYMPAIGWHLLGTARCGDDPATSVVDPYGRSHDVPNLYVFDGSVFVTSSSVNPTPTIVAFAARATEHMLETAGDQKVPA</sequence>
<dbReference type="PRINTS" id="PR00411">
    <property type="entry name" value="PNDRDTASEI"/>
</dbReference>
<feature type="domain" description="Glucose-methanol-choline oxidoreductase N-terminal" evidence="5">
    <location>
        <begin position="201"/>
        <end position="316"/>
    </location>
</feature>
<evidence type="ECO:0000313" key="8">
    <source>
        <dbReference type="EMBL" id="MFC7363252.1"/>
    </source>
</evidence>
<dbReference type="PANTHER" id="PTHR46056">
    <property type="entry name" value="LONG-CHAIN-ALCOHOL OXIDASE"/>
    <property type="match status" value="1"/>
</dbReference>
<dbReference type="InterPro" id="IPR000172">
    <property type="entry name" value="GMC_OxRdtase_N"/>
</dbReference>
<comment type="similarity">
    <text evidence="1">Belongs to the GMC oxidoreductase family.</text>
</comment>
<feature type="domain" description="Glucose-methanol-choline oxidoreductase C-terminal" evidence="7">
    <location>
        <begin position="409"/>
        <end position="527"/>
    </location>
</feature>
<evidence type="ECO:0000259" key="7">
    <source>
        <dbReference type="Pfam" id="PF05199"/>
    </source>
</evidence>
<keyword evidence="4" id="KW-0560">Oxidoreductase</keyword>
<dbReference type="Pfam" id="PF01494">
    <property type="entry name" value="FAD_binding_3"/>
    <property type="match status" value="1"/>
</dbReference>
<evidence type="ECO:0000256" key="1">
    <source>
        <dbReference type="ARBA" id="ARBA00010790"/>
    </source>
</evidence>
<keyword evidence="2" id="KW-0285">Flavoprotein</keyword>
<evidence type="ECO:0000256" key="2">
    <source>
        <dbReference type="ARBA" id="ARBA00022630"/>
    </source>
</evidence>
<dbReference type="EMBL" id="JBHTCH010000030">
    <property type="protein sequence ID" value="MFC7363252.1"/>
    <property type="molecule type" value="Genomic_DNA"/>
</dbReference>
<dbReference type="Gene3D" id="3.50.50.60">
    <property type="entry name" value="FAD/NAD(P)-binding domain"/>
    <property type="match status" value="2"/>
</dbReference>
<dbReference type="Pfam" id="PF00732">
    <property type="entry name" value="GMC_oxred_N"/>
    <property type="match status" value="1"/>
</dbReference>
<dbReference type="SUPFAM" id="SSF51905">
    <property type="entry name" value="FAD/NAD(P)-binding domain"/>
    <property type="match status" value="1"/>
</dbReference>